<dbReference type="PANTHER" id="PTHR20959">
    <property type="entry name" value="TRANSPORT AND GOLGI ORGANIZATION PROTEIN 6 FAMILY MEMBER"/>
    <property type="match status" value="1"/>
</dbReference>
<dbReference type="PANTHER" id="PTHR20959:SF1">
    <property type="entry name" value="TRANSPORT AND GOLGI ORGANIZATION PROTEIN 6 HOMOLOG"/>
    <property type="match status" value="1"/>
</dbReference>
<dbReference type="GO" id="GO:0009306">
    <property type="term" value="P:protein secretion"/>
    <property type="evidence" value="ECO:0007669"/>
    <property type="project" value="TreeGrafter"/>
</dbReference>
<evidence type="ECO:0000256" key="1">
    <source>
        <dbReference type="SAM" id="MobiDB-lite"/>
    </source>
</evidence>
<dbReference type="Pfam" id="PF23565">
    <property type="entry name" value="ARM_TANGO6"/>
    <property type="match status" value="1"/>
</dbReference>
<feature type="region of interest" description="Disordered" evidence="1">
    <location>
        <begin position="269"/>
        <end position="302"/>
    </location>
</feature>
<reference evidence="4" key="1">
    <citation type="submission" date="2019-08" db="EMBL/GenBank/DDBJ databases">
        <title>The improved chromosome-level genome for the pearl oyster Pinctada fucata martensii using PacBio sequencing and Hi-C.</title>
        <authorList>
            <person name="Zheng Z."/>
        </authorList>
    </citation>
    <scope>NUCLEOTIDE SEQUENCE</scope>
    <source>
        <strain evidence="4">ZZ-2019</strain>
        <tissue evidence="4">Adductor muscle</tissue>
    </source>
</reference>
<dbReference type="InterPro" id="IPR039600">
    <property type="entry name" value="TANGO6/Rtp1"/>
</dbReference>
<dbReference type="Pfam" id="PF25267">
    <property type="entry name" value="TANGO6_N"/>
    <property type="match status" value="2"/>
</dbReference>
<feature type="compositionally biased region" description="Polar residues" evidence="1">
    <location>
        <begin position="269"/>
        <end position="283"/>
    </location>
</feature>
<name>A0AA88XJ83_PINIB</name>
<feature type="region of interest" description="Disordered" evidence="1">
    <location>
        <begin position="199"/>
        <end position="228"/>
    </location>
</feature>
<sequence length="539" mass="59707">MDSFNFEKLLEKNTERFLEELGKPKFEGVKQKLTESEALLFRDSKLDSIKWIFVKKCLTALYVLHKTLEVSMKAFSEANQERVDLKPPKAPPLSPDTLGMGQQKTIQTTLQFVVILAICPNLQPGVGVPIERRSEFGKLVSKSGEEAEEGMKNDCLFMTSKVLMACAESPSLGSLILSRHLNDLLAMLLQLVHTFDAVKSKSKNPPNRGFEKSENLKQSLDGNDTDAKDVESCKHISVKIADVEVAEEMDQESCVGSDVEGVGQKEVGSTVSEQSYNASPENAGSSSSVVGESSEDVNKSSSQPDIDLDLCKTLLAELLRRVRPPLLVKELLVLQAGPGPKMGPAGKPILQRAPTWLRKTCGRLLTDILIKPKGVLNVVQGMLADVSGGTSTSKLSDWRKCDAVAKVIACCPMQQTSMGEYYRQITPQIFELLNIQEKTVARDFLRVACTTISYMASQNFQLTKELVIDPIIEPLMRCTRVTDAKPVGRVIVTDTEISQCVENIHRRDSYFIGVRFAKTAFSQDNVESFYSYRLPWKIG</sequence>
<dbReference type="InterPro" id="IPR057407">
    <property type="entry name" value="HEAT_TANGO6"/>
</dbReference>
<accession>A0AA88XJ83</accession>
<dbReference type="InterPro" id="IPR057347">
    <property type="entry name" value="TANGO6_N"/>
</dbReference>
<comment type="caution">
    <text evidence="4">The sequence shown here is derived from an EMBL/GenBank/DDBJ whole genome shotgun (WGS) entry which is preliminary data.</text>
</comment>
<evidence type="ECO:0000313" key="4">
    <source>
        <dbReference type="EMBL" id="KAK3086381.1"/>
    </source>
</evidence>
<feature type="domain" description="TANGO6 N-terminal" evidence="3">
    <location>
        <begin position="9"/>
        <end position="213"/>
    </location>
</feature>
<evidence type="ECO:0000259" key="2">
    <source>
        <dbReference type="Pfam" id="PF23565"/>
    </source>
</evidence>
<dbReference type="Proteomes" id="UP001186944">
    <property type="component" value="Unassembled WGS sequence"/>
</dbReference>
<feature type="domain" description="TANGO6 N-terminal" evidence="3">
    <location>
        <begin position="309"/>
        <end position="367"/>
    </location>
</feature>
<organism evidence="4 5">
    <name type="scientific">Pinctada imbricata</name>
    <name type="common">Atlantic pearl-oyster</name>
    <name type="synonym">Pinctada martensii</name>
    <dbReference type="NCBI Taxonomy" id="66713"/>
    <lineage>
        <taxon>Eukaryota</taxon>
        <taxon>Metazoa</taxon>
        <taxon>Spiralia</taxon>
        <taxon>Lophotrochozoa</taxon>
        <taxon>Mollusca</taxon>
        <taxon>Bivalvia</taxon>
        <taxon>Autobranchia</taxon>
        <taxon>Pteriomorphia</taxon>
        <taxon>Pterioida</taxon>
        <taxon>Pterioidea</taxon>
        <taxon>Pteriidae</taxon>
        <taxon>Pinctada</taxon>
    </lineage>
</organism>
<gene>
    <name evidence="4" type="ORF">FSP39_017636</name>
</gene>
<evidence type="ECO:0000313" key="5">
    <source>
        <dbReference type="Proteomes" id="UP001186944"/>
    </source>
</evidence>
<proteinExistence type="predicted"/>
<feature type="domain" description="TANGO6 HEAT repeat" evidence="2">
    <location>
        <begin position="369"/>
        <end position="506"/>
    </location>
</feature>
<protein>
    <submittedName>
        <fullName evidence="4">Uncharacterized protein</fullName>
    </submittedName>
</protein>
<evidence type="ECO:0000259" key="3">
    <source>
        <dbReference type="Pfam" id="PF25267"/>
    </source>
</evidence>
<keyword evidence="5" id="KW-1185">Reference proteome</keyword>
<dbReference type="AlphaFoldDB" id="A0AA88XJ83"/>
<dbReference type="EMBL" id="VSWD01000012">
    <property type="protein sequence ID" value="KAK3086381.1"/>
    <property type="molecule type" value="Genomic_DNA"/>
</dbReference>